<dbReference type="InterPro" id="IPR002386">
    <property type="entry name" value="Amicyanin/Pseudoazurin"/>
</dbReference>
<evidence type="ECO:0000256" key="2">
    <source>
        <dbReference type="ARBA" id="ARBA00022448"/>
    </source>
</evidence>
<feature type="chain" id="PRO_5047382347" evidence="5">
    <location>
        <begin position="25"/>
        <end position="110"/>
    </location>
</feature>
<keyword evidence="2" id="KW-0813">Transport</keyword>
<reference evidence="8" key="1">
    <citation type="journal article" date="2019" name="Int. J. Syst. Evol. Microbiol.">
        <title>The Global Catalogue of Microorganisms (GCM) 10K type strain sequencing project: providing services to taxonomists for standard genome sequencing and annotation.</title>
        <authorList>
            <consortium name="The Broad Institute Genomics Platform"/>
            <consortium name="The Broad Institute Genome Sequencing Center for Infectious Disease"/>
            <person name="Wu L."/>
            <person name="Ma J."/>
        </authorList>
    </citation>
    <scope>NUCLEOTIDE SEQUENCE [LARGE SCALE GENOMIC DNA]</scope>
    <source>
        <strain evidence="8">CCUG 43111</strain>
    </source>
</reference>
<keyword evidence="5" id="KW-0732">Signal</keyword>
<dbReference type="InterPro" id="IPR028096">
    <property type="entry name" value="EfeO_Cupredoxin"/>
</dbReference>
<keyword evidence="3" id="KW-0574">Periplasm</keyword>
<protein>
    <submittedName>
        <fullName evidence="7">Cupredoxin family copper-binding protein</fullName>
    </submittedName>
</protein>
<organism evidence="7 8">
    <name type="scientific">Massilia suwonensis</name>
    <dbReference type="NCBI Taxonomy" id="648895"/>
    <lineage>
        <taxon>Bacteria</taxon>
        <taxon>Pseudomonadati</taxon>
        <taxon>Pseudomonadota</taxon>
        <taxon>Betaproteobacteria</taxon>
        <taxon>Burkholderiales</taxon>
        <taxon>Oxalobacteraceae</taxon>
        <taxon>Telluria group</taxon>
        <taxon>Massilia</taxon>
    </lineage>
</organism>
<sequence length="110" mass="11760">MKFHLTRAGCALALLAALAPPLQAAPAVHTILIDGMRFIPQTVEVKRGDTVVWRNKDPLPHTAVAETVKGGPASPVIAAGASWRYKATKAGTYPYLCTLHRTMTATLVVK</sequence>
<dbReference type="RefSeq" id="WP_379755989.1">
    <property type="nucleotide sequence ID" value="NZ_JBHSMR010000013.1"/>
</dbReference>
<comment type="subcellular location">
    <subcellularLocation>
        <location evidence="1">Periplasm</location>
    </subcellularLocation>
</comment>
<evidence type="ECO:0000256" key="1">
    <source>
        <dbReference type="ARBA" id="ARBA00004418"/>
    </source>
</evidence>
<keyword evidence="8" id="KW-1185">Reference proteome</keyword>
<name>A0ABW0MMJ0_9BURK</name>
<evidence type="ECO:0000313" key="7">
    <source>
        <dbReference type="EMBL" id="MFC5479103.1"/>
    </source>
</evidence>
<dbReference type="Proteomes" id="UP001596101">
    <property type="component" value="Unassembled WGS sequence"/>
</dbReference>
<evidence type="ECO:0000259" key="6">
    <source>
        <dbReference type="Pfam" id="PF13473"/>
    </source>
</evidence>
<dbReference type="SUPFAM" id="SSF49503">
    <property type="entry name" value="Cupredoxins"/>
    <property type="match status" value="1"/>
</dbReference>
<dbReference type="InterPro" id="IPR035668">
    <property type="entry name" value="Amicyanin"/>
</dbReference>
<dbReference type="PANTHER" id="PTHR36507:SF1">
    <property type="entry name" value="BLL1555 PROTEIN"/>
    <property type="match status" value="1"/>
</dbReference>
<comment type="caution">
    <text evidence="7">The sequence shown here is derived from an EMBL/GenBank/DDBJ whole genome shotgun (WGS) entry which is preliminary data.</text>
</comment>
<gene>
    <name evidence="7" type="ORF">ACFPQ5_12915</name>
</gene>
<evidence type="ECO:0000256" key="4">
    <source>
        <dbReference type="ARBA" id="ARBA00022982"/>
    </source>
</evidence>
<feature type="domain" description="EfeO-type cupredoxin-like" evidence="6">
    <location>
        <begin position="12"/>
        <end position="109"/>
    </location>
</feature>
<dbReference type="InterPro" id="IPR008972">
    <property type="entry name" value="Cupredoxin"/>
</dbReference>
<evidence type="ECO:0000256" key="5">
    <source>
        <dbReference type="SAM" id="SignalP"/>
    </source>
</evidence>
<accession>A0ABW0MMJ0</accession>
<proteinExistence type="predicted"/>
<dbReference type="EMBL" id="JBHSMR010000013">
    <property type="protein sequence ID" value="MFC5479103.1"/>
    <property type="molecule type" value="Genomic_DNA"/>
</dbReference>
<feature type="signal peptide" evidence="5">
    <location>
        <begin position="1"/>
        <end position="24"/>
    </location>
</feature>
<evidence type="ECO:0000313" key="8">
    <source>
        <dbReference type="Proteomes" id="UP001596101"/>
    </source>
</evidence>
<dbReference type="Pfam" id="PF13473">
    <property type="entry name" value="Cupredoxin_1"/>
    <property type="match status" value="1"/>
</dbReference>
<dbReference type="InterPro" id="IPR052721">
    <property type="entry name" value="ET_Amicyanin"/>
</dbReference>
<dbReference type="CDD" id="cd13921">
    <property type="entry name" value="Amicyanin"/>
    <property type="match status" value="1"/>
</dbReference>
<dbReference type="PRINTS" id="PR00155">
    <property type="entry name" value="AMICYANIN"/>
</dbReference>
<keyword evidence="4" id="KW-0249">Electron transport</keyword>
<dbReference type="PANTHER" id="PTHR36507">
    <property type="entry name" value="BLL1555 PROTEIN"/>
    <property type="match status" value="1"/>
</dbReference>
<dbReference type="Gene3D" id="2.60.40.420">
    <property type="entry name" value="Cupredoxins - blue copper proteins"/>
    <property type="match status" value="1"/>
</dbReference>
<evidence type="ECO:0000256" key="3">
    <source>
        <dbReference type="ARBA" id="ARBA00022764"/>
    </source>
</evidence>